<feature type="signal peptide" evidence="5">
    <location>
        <begin position="1"/>
        <end position="17"/>
    </location>
</feature>
<evidence type="ECO:0000313" key="6">
    <source>
        <dbReference type="EMBL" id="AEK81270.1"/>
    </source>
</evidence>
<comment type="domain">
    <text evidence="5">The RxLR-dEER motif acts to carry the protein into the host cell cytoplasm through binding to cell surface phosphatidylinositol-3-phosphate.</text>
</comment>
<evidence type="ECO:0000313" key="7">
    <source>
        <dbReference type="EMBL" id="AEK81271.1"/>
    </source>
</evidence>
<evidence type="ECO:0000256" key="3">
    <source>
        <dbReference type="ARBA" id="ARBA00022525"/>
    </source>
</evidence>
<keyword evidence="3 5" id="KW-0964">Secreted</keyword>
<dbReference type="KEGG" id="psoj:PHYSODRAFT_288712"/>
<evidence type="ECO:0000256" key="4">
    <source>
        <dbReference type="ARBA" id="ARBA00022729"/>
    </source>
</evidence>
<feature type="chain" id="PRO_5007653028" description="RxLR effector protein" evidence="5">
    <location>
        <begin position="18"/>
        <end position="105"/>
    </location>
</feature>
<comment type="subcellular location">
    <subcellularLocation>
        <location evidence="1 5">Secreted</location>
    </subcellularLocation>
</comment>
<sequence>MYLRHLMILLTLTLAVACEGLVDVAGENQVAGSVARGDNDGMAQRRLRSSATTAVVADGPDDEERVTLNVKAGFDKLKNLFKKNLEMTKTLQNVESIKFTSKEVL</sequence>
<dbReference type="PROSITE" id="PS51257">
    <property type="entry name" value="PROKAR_LIPOPROTEIN"/>
    <property type="match status" value="1"/>
</dbReference>
<evidence type="ECO:0000313" key="8">
    <source>
        <dbReference type="EMBL" id="AEK81272.1"/>
    </source>
</evidence>
<reference evidence="6" key="1">
    <citation type="journal article" date="2011" name="Plant Cell">
        <title>Transcriptional programming and functional interactions within the Phytophthora sojae RXLR effector repertoire.</title>
        <authorList>
            <person name="Wang Q."/>
            <person name="Han C."/>
            <person name="Ferreira A.O."/>
            <person name="Yu X."/>
            <person name="Ye W."/>
            <person name="Tripathy S."/>
            <person name="Kale S.D."/>
            <person name="Gu B."/>
            <person name="Sheng Y."/>
            <person name="Sui Y."/>
            <person name="Wang X."/>
            <person name="Zhang Z."/>
            <person name="Cheng B."/>
            <person name="Dong S."/>
            <person name="Shan W."/>
            <person name="Zheng X."/>
            <person name="Dou D."/>
            <person name="Tyler B.M."/>
            <person name="Wang Y."/>
        </authorList>
    </citation>
    <scope>NUCLEOTIDE SEQUENCE</scope>
    <source>
        <strain evidence="6">P7064</strain>
        <strain evidence="7">P7074</strain>
        <strain evidence="8">P7076</strain>
    </source>
</reference>
<evidence type="ECO:0000256" key="2">
    <source>
        <dbReference type="ARBA" id="ARBA00010400"/>
    </source>
</evidence>
<dbReference type="AlphaFoldDB" id="E0W5H3"/>
<protein>
    <recommendedName>
        <fullName evidence="5">RxLR effector protein</fullName>
    </recommendedName>
</protein>
<dbReference type="InterPro" id="IPR031825">
    <property type="entry name" value="RXLR"/>
</dbReference>
<dbReference type="EMBL" id="JN254459">
    <property type="protein sequence ID" value="AEK81272.1"/>
    <property type="molecule type" value="Genomic_DNA"/>
</dbReference>
<proteinExistence type="inferred from homology"/>
<name>E0W5H3_PHYSO</name>
<dbReference type="EMBL" id="JN254457">
    <property type="protein sequence ID" value="AEK81270.1"/>
    <property type="molecule type" value="Genomic_DNA"/>
</dbReference>
<comment type="function">
    <text evidence="5">Effector that suppresses plant defense responses during pathogen infection.</text>
</comment>
<evidence type="ECO:0000256" key="1">
    <source>
        <dbReference type="ARBA" id="ARBA00004613"/>
    </source>
</evidence>
<keyword evidence="4 5" id="KW-0732">Signal</keyword>
<dbReference type="RefSeq" id="XP_009535790.1">
    <property type="nucleotide sequence ID" value="XM_009537495.1"/>
</dbReference>
<accession>E0W5H3</accession>
<dbReference type="Pfam" id="PF16810">
    <property type="entry name" value="RXLR"/>
    <property type="match status" value="1"/>
</dbReference>
<dbReference type="EMBL" id="JN254458">
    <property type="protein sequence ID" value="AEK81271.1"/>
    <property type="molecule type" value="Genomic_DNA"/>
</dbReference>
<dbReference type="VEuPathDB" id="FungiDB:PHYSODRAFT_288712"/>
<organism evidence="6">
    <name type="scientific">Phytophthora sojae</name>
    <name type="common">Soybean stem and root rot agent</name>
    <name type="synonym">Phytophthora megasperma f. sp. glycines</name>
    <dbReference type="NCBI Taxonomy" id="67593"/>
    <lineage>
        <taxon>Eukaryota</taxon>
        <taxon>Sar</taxon>
        <taxon>Stramenopiles</taxon>
        <taxon>Oomycota</taxon>
        <taxon>Peronosporomycetes</taxon>
        <taxon>Peronosporales</taxon>
        <taxon>Peronosporaceae</taxon>
        <taxon>Phytophthora</taxon>
    </lineage>
</organism>
<comment type="similarity">
    <text evidence="2 5">Belongs to the RxLR effector family.</text>
</comment>
<evidence type="ECO:0000256" key="5">
    <source>
        <dbReference type="RuleBase" id="RU367124"/>
    </source>
</evidence>
<gene>
    <name evidence="6" type="primary">Avh</name>
</gene>